<sequence length="67" mass="7783">MHIRIKMNQKLLRQISSPWKLGVRLTDFVLLLVTYRKTRKTLLVGKQTDFVLSQRAPCKKGKSQKAS</sequence>
<name>A0AAP0QRN0_9ROSI</name>
<dbReference type="EMBL" id="JBCGBO010000004">
    <property type="protein sequence ID" value="KAK9209516.1"/>
    <property type="molecule type" value="Genomic_DNA"/>
</dbReference>
<dbReference type="Proteomes" id="UP001428341">
    <property type="component" value="Unassembled WGS sequence"/>
</dbReference>
<dbReference type="AlphaFoldDB" id="A0AAP0QRN0"/>
<keyword evidence="2" id="KW-1185">Reference proteome</keyword>
<reference evidence="1 2" key="1">
    <citation type="submission" date="2024-05" db="EMBL/GenBank/DDBJ databases">
        <title>Haplotype-resolved chromosome-level genome assembly of Huyou (Citrus changshanensis).</title>
        <authorList>
            <person name="Miao C."/>
            <person name="Chen W."/>
            <person name="Wu Y."/>
            <person name="Wang L."/>
            <person name="Zhao S."/>
            <person name="Grierson D."/>
            <person name="Xu C."/>
            <person name="Chen K."/>
        </authorList>
    </citation>
    <scope>NUCLEOTIDE SEQUENCE [LARGE SCALE GENOMIC DNA]</scope>
    <source>
        <strain evidence="1">01-14</strain>
        <tissue evidence="1">Leaf</tissue>
    </source>
</reference>
<evidence type="ECO:0000313" key="1">
    <source>
        <dbReference type="EMBL" id="KAK9209516.1"/>
    </source>
</evidence>
<evidence type="ECO:0000313" key="2">
    <source>
        <dbReference type="Proteomes" id="UP001428341"/>
    </source>
</evidence>
<protein>
    <submittedName>
        <fullName evidence="1">Uncharacterized protein</fullName>
    </submittedName>
</protein>
<proteinExistence type="predicted"/>
<accession>A0AAP0QRN0</accession>
<comment type="caution">
    <text evidence="1">The sequence shown here is derived from an EMBL/GenBank/DDBJ whole genome shotgun (WGS) entry which is preliminary data.</text>
</comment>
<organism evidence="1 2">
    <name type="scientific">Citrus x changshan-huyou</name>
    <dbReference type="NCBI Taxonomy" id="2935761"/>
    <lineage>
        <taxon>Eukaryota</taxon>
        <taxon>Viridiplantae</taxon>
        <taxon>Streptophyta</taxon>
        <taxon>Embryophyta</taxon>
        <taxon>Tracheophyta</taxon>
        <taxon>Spermatophyta</taxon>
        <taxon>Magnoliopsida</taxon>
        <taxon>eudicotyledons</taxon>
        <taxon>Gunneridae</taxon>
        <taxon>Pentapetalae</taxon>
        <taxon>rosids</taxon>
        <taxon>malvids</taxon>
        <taxon>Sapindales</taxon>
        <taxon>Rutaceae</taxon>
        <taxon>Aurantioideae</taxon>
        <taxon>Citrus</taxon>
    </lineage>
</organism>
<gene>
    <name evidence="1" type="ORF">WN944_001883</name>
</gene>